<dbReference type="RefSeq" id="WP_344675172.1">
    <property type="nucleotide sequence ID" value="NZ_BAAAZI010000011.1"/>
</dbReference>
<comment type="caution">
    <text evidence="2">The sequence shown here is derived from an EMBL/GenBank/DDBJ whole genome shotgun (WGS) entry which is preliminary data.</text>
</comment>
<keyword evidence="1" id="KW-1133">Transmembrane helix</keyword>
<dbReference type="SUPFAM" id="SSF48371">
    <property type="entry name" value="ARM repeat"/>
    <property type="match status" value="1"/>
</dbReference>
<evidence type="ECO:0000313" key="3">
    <source>
        <dbReference type="Proteomes" id="UP001500101"/>
    </source>
</evidence>
<name>A0ABP7YZ10_9SPHI</name>
<dbReference type="Pfam" id="PF13646">
    <property type="entry name" value="HEAT_2"/>
    <property type="match status" value="1"/>
</dbReference>
<dbReference type="InterPro" id="IPR011989">
    <property type="entry name" value="ARM-like"/>
</dbReference>
<dbReference type="Gene3D" id="1.25.10.10">
    <property type="entry name" value="Leucine-rich Repeat Variant"/>
    <property type="match status" value="1"/>
</dbReference>
<protein>
    <recommendedName>
        <fullName evidence="4">HEAT repeat protein</fullName>
    </recommendedName>
</protein>
<feature type="transmembrane region" description="Helical" evidence="1">
    <location>
        <begin position="20"/>
        <end position="48"/>
    </location>
</feature>
<dbReference type="InterPro" id="IPR016024">
    <property type="entry name" value="ARM-type_fold"/>
</dbReference>
<evidence type="ECO:0000313" key="2">
    <source>
        <dbReference type="EMBL" id="GAA4143705.1"/>
    </source>
</evidence>
<evidence type="ECO:0008006" key="4">
    <source>
        <dbReference type="Google" id="ProtNLM"/>
    </source>
</evidence>
<proteinExistence type="predicted"/>
<keyword evidence="1" id="KW-0812">Transmembrane</keyword>
<gene>
    <name evidence="2" type="ORF">GCM10022216_25840</name>
</gene>
<organism evidence="2 3">
    <name type="scientific">Sphingobacterium kyonggiense</name>
    <dbReference type="NCBI Taxonomy" id="714075"/>
    <lineage>
        <taxon>Bacteria</taxon>
        <taxon>Pseudomonadati</taxon>
        <taxon>Bacteroidota</taxon>
        <taxon>Sphingobacteriia</taxon>
        <taxon>Sphingobacteriales</taxon>
        <taxon>Sphingobacteriaceae</taxon>
        <taxon>Sphingobacterium</taxon>
    </lineage>
</organism>
<accession>A0ABP7YZ10</accession>
<dbReference type="Proteomes" id="UP001500101">
    <property type="component" value="Unassembled WGS sequence"/>
</dbReference>
<reference evidence="3" key="1">
    <citation type="journal article" date="2019" name="Int. J. Syst. Evol. Microbiol.">
        <title>The Global Catalogue of Microorganisms (GCM) 10K type strain sequencing project: providing services to taxonomists for standard genome sequencing and annotation.</title>
        <authorList>
            <consortium name="The Broad Institute Genomics Platform"/>
            <consortium name="The Broad Institute Genome Sequencing Center for Infectious Disease"/>
            <person name="Wu L."/>
            <person name="Ma J."/>
        </authorList>
    </citation>
    <scope>NUCLEOTIDE SEQUENCE [LARGE SCALE GENOMIC DNA]</scope>
    <source>
        <strain evidence="3">JCM 16704</strain>
    </source>
</reference>
<dbReference type="EMBL" id="BAAAZI010000011">
    <property type="protein sequence ID" value="GAA4143705.1"/>
    <property type="molecule type" value="Genomic_DNA"/>
</dbReference>
<evidence type="ECO:0000256" key="1">
    <source>
        <dbReference type="SAM" id="Phobius"/>
    </source>
</evidence>
<keyword evidence="1" id="KW-0472">Membrane</keyword>
<keyword evidence="3" id="KW-1185">Reference proteome</keyword>
<sequence length="405" mass="46470">MNILNEFQDLWFLFYTAPLVIKVALGVIAFVVSLFIVILTITAISYAFDRIKKRNYKKLNGLHRELALDILSSKEIFTPSEIQIAYANHCGRLNYAAYYSLVPTCQELLETDPSLQQSPNFRTFISALGIDNHLETKLGFSSVASKLKTFHQLSRFKVLIADSKILPYTFSRNRFIKKASRSAYIGVSNNNPFKFFDQQDNQINYWDQIILLEQLEHHHKDNLPNFSNWLKYSKNDSQTIFLIKAASHFKQYGCVKTLITLLDEENPSIREEAIKALGIMQVQKVENKLISLYNSQPNACKDAIIEAIFNINSKNASDFLKEAFEQSPNYESKKLIAEVLYSYEDKDHKTFNELMEGTEGFNKRILEHVCNPLNNHSLTTPESNNVLLLDSNESSEDSYVIKSAN</sequence>